<dbReference type="InterPro" id="IPR036565">
    <property type="entry name" value="Mur-like_cat_sf"/>
</dbReference>
<evidence type="ECO:0000256" key="4">
    <source>
        <dbReference type="ARBA" id="ARBA00022984"/>
    </source>
</evidence>
<dbReference type="Proteomes" id="UP000195981">
    <property type="component" value="Unassembled WGS sequence"/>
</dbReference>
<comment type="catalytic activity">
    <reaction evidence="7">
        <text>UDP-N-acetyl-alpha-D-muramoyl-L-alanyl-D-glutamate + meso-2,6-diaminopimelate + ATP = UDP-N-acetyl-alpha-D-muramoyl-L-alanyl-gamma-D-glutamyl-meso-2,6-diaminopimelate + ADP + phosphate + H(+)</text>
        <dbReference type="Rhea" id="RHEA:23676"/>
        <dbReference type="ChEBI" id="CHEBI:15378"/>
        <dbReference type="ChEBI" id="CHEBI:30616"/>
        <dbReference type="ChEBI" id="CHEBI:43474"/>
        <dbReference type="ChEBI" id="CHEBI:57791"/>
        <dbReference type="ChEBI" id="CHEBI:83900"/>
        <dbReference type="ChEBI" id="CHEBI:83905"/>
        <dbReference type="ChEBI" id="CHEBI:456216"/>
        <dbReference type="EC" id="6.3.2.13"/>
    </reaction>
</comment>
<comment type="pathway">
    <text evidence="7 8">Cell wall biogenesis; peptidoglycan biosynthesis.</text>
</comment>
<dbReference type="Gene3D" id="3.90.190.20">
    <property type="entry name" value="Mur ligase, C-terminal domain"/>
    <property type="match status" value="1"/>
</dbReference>
<dbReference type="Gene3D" id="3.40.1390.10">
    <property type="entry name" value="MurE/MurF, N-terminal domain"/>
    <property type="match status" value="1"/>
</dbReference>
<dbReference type="NCBIfam" id="NF001126">
    <property type="entry name" value="PRK00139.1-4"/>
    <property type="match status" value="1"/>
</dbReference>
<evidence type="ECO:0000259" key="11">
    <source>
        <dbReference type="Pfam" id="PF02875"/>
    </source>
</evidence>
<keyword evidence="5 7" id="KW-0131">Cell cycle</keyword>
<dbReference type="InterPro" id="IPR004101">
    <property type="entry name" value="Mur_ligase_C"/>
</dbReference>
<dbReference type="EMBL" id="FWFG01000061">
    <property type="protein sequence ID" value="SLM91622.1"/>
    <property type="molecule type" value="Genomic_DNA"/>
</dbReference>
<dbReference type="PANTHER" id="PTHR23135">
    <property type="entry name" value="MUR LIGASE FAMILY MEMBER"/>
    <property type="match status" value="1"/>
</dbReference>
<feature type="binding site" evidence="7">
    <location>
        <position position="221"/>
    </location>
    <ligand>
        <name>UDP-N-acetyl-alpha-D-muramoyl-L-alanyl-D-glutamate</name>
        <dbReference type="ChEBI" id="CHEBI:83900"/>
    </ligand>
</feature>
<sequence length="533" mass="55346">MVTAMTGSDGQQQAPVVHEPRPATSPALACAALARVLDARLDGDADARVTGITLDSRAVRPGDLYCALQGARAHGADFAAQAAERGAVAALTDEAGRERCAAAGLAVLVVADPRADTARAAAAILGTAAGRPRTVGVTGTNGKTSITSMVHGTLLDLGRASGVIGTSGTSYRDAAGRDHAIATVRTTPEAPEVHGILARMREDGVEVCSMEVSSHAMVLHRADEIVHEVVCFTNLTQDHLDFHGDMESYFRAKASLFAPEHARRAVICVDDQWGRRLAETTELEHVTYATLAGVDADIRAEDVRSGTEAAAGIGSVFTMARRDGTRHEITSPLPGRHYIANTMAVALILEALGLPVEQTAEAIARAAVVPGRMEQVAASPVRGIVDYSHTEDSLHQALTTLRAVPGTARLIVVMGAGGDRDRAKRPRMGAVAAAEADVVIVTDDNPRSEEPASIRAAVLAGIAADAPAEVHEVDGRGAAIALAARIARPGDTVLVAGKGAETGQDIGGVVHPFDDRDQLREALARAAQEGSAC</sequence>
<dbReference type="Pfam" id="PF02875">
    <property type="entry name" value="Mur_ligase_C"/>
    <property type="match status" value="1"/>
</dbReference>
<protein>
    <recommendedName>
        <fullName evidence="7">UDP-N-acetylmuramoyl-L-alanyl-D-glutamate--2,6-diaminopimelate ligase</fullName>
        <ecNumber evidence="7">6.3.2.13</ecNumber>
    </recommendedName>
    <alternativeName>
        <fullName evidence="7">Meso-A2pm-adding enzyme</fullName>
    </alternativeName>
    <alternativeName>
        <fullName evidence="7">Meso-diaminopimelate-adding enzyme</fullName>
    </alternativeName>
    <alternativeName>
        <fullName evidence="7">UDP-MurNAc-L-Ala-D-Glu:meso-diaminopimelate ligase</fullName>
    </alternativeName>
    <alternativeName>
        <fullName evidence="7">UDP-MurNAc-tripeptide synthetase</fullName>
    </alternativeName>
    <alternativeName>
        <fullName evidence="7">UDP-N-acetylmuramyl-tripeptide synthetase</fullName>
    </alternativeName>
</protein>
<dbReference type="GO" id="GO:0008765">
    <property type="term" value="F:UDP-N-acetylmuramoylalanyl-D-glutamate-2,6-diaminopimelate ligase activity"/>
    <property type="evidence" value="ECO:0007669"/>
    <property type="project" value="UniProtKB-UniRule"/>
</dbReference>
<dbReference type="HAMAP" id="MF_00208">
    <property type="entry name" value="MurE"/>
    <property type="match status" value="1"/>
</dbReference>
<feature type="domain" description="Mur ligase N-terminal catalytic" evidence="10">
    <location>
        <begin position="49"/>
        <end position="114"/>
    </location>
</feature>
<accession>A0A1X6WZX2</accession>
<feature type="compositionally biased region" description="Polar residues" evidence="9">
    <location>
        <begin position="1"/>
        <end position="14"/>
    </location>
</feature>
<comment type="function">
    <text evidence="7">Catalyzes the addition of meso-diaminopimelic acid to the nucleotide precursor UDP-N-acetylmuramoyl-L-alanyl-D-glutamate (UMAG) in the biosynthesis of bacterial cell-wall peptidoglycan.</text>
</comment>
<feature type="binding site" evidence="7">
    <location>
        <position position="501"/>
    </location>
    <ligand>
        <name>meso-2,6-diaminopimelate</name>
        <dbReference type="ChEBI" id="CHEBI:57791"/>
    </ligand>
</feature>
<feature type="binding site" evidence="7">
    <location>
        <begin position="186"/>
        <end position="187"/>
    </location>
    <ligand>
        <name>UDP-N-acetyl-alpha-D-muramoyl-L-alanyl-D-glutamate</name>
        <dbReference type="ChEBI" id="CHEBI:83900"/>
    </ligand>
</feature>
<feature type="region of interest" description="Disordered" evidence="9">
    <location>
        <begin position="1"/>
        <end position="21"/>
    </location>
</feature>
<dbReference type="GO" id="GO:0005737">
    <property type="term" value="C:cytoplasm"/>
    <property type="evidence" value="ECO:0007669"/>
    <property type="project" value="UniProtKB-SubCell"/>
</dbReference>
<dbReference type="Gene3D" id="3.40.1190.10">
    <property type="entry name" value="Mur-like, catalytic domain"/>
    <property type="match status" value="1"/>
</dbReference>
<dbReference type="NCBIfam" id="NF001124">
    <property type="entry name" value="PRK00139.1-2"/>
    <property type="match status" value="1"/>
</dbReference>
<evidence type="ECO:0000256" key="7">
    <source>
        <dbReference type="HAMAP-Rule" id="MF_00208"/>
    </source>
</evidence>
<comment type="caution">
    <text evidence="7">Lacks conserved residue(s) required for the propagation of feature annotation.</text>
</comment>
<gene>
    <name evidence="7" type="primary">murE</name>
    <name evidence="13" type="ORF">FM110_06850</name>
</gene>
<evidence type="ECO:0000256" key="6">
    <source>
        <dbReference type="ARBA" id="ARBA00023316"/>
    </source>
</evidence>
<dbReference type="InterPro" id="IPR000713">
    <property type="entry name" value="Mur_ligase_N"/>
</dbReference>
<dbReference type="NCBIfam" id="TIGR01085">
    <property type="entry name" value="murE"/>
    <property type="match status" value="1"/>
</dbReference>
<dbReference type="Pfam" id="PF01225">
    <property type="entry name" value="Mur_ligase"/>
    <property type="match status" value="1"/>
</dbReference>
<dbReference type="UniPathway" id="UPA00219"/>
<dbReference type="GO" id="GO:0000287">
    <property type="term" value="F:magnesium ion binding"/>
    <property type="evidence" value="ECO:0007669"/>
    <property type="project" value="UniProtKB-UniRule"/>
</dbReference>
<evidence type="ECO:0000256" key="1">
    <source>
        <dbReference type="ARBA" id="ARBA00005898"/>
    </source>
</evidence>
<organism evidence="13 14">
    <name type="scientific">Brachybacterium nesterenkovii</name>
    <dbReference type="NCBI Taxonomy" id="47847"/>
    <lineage>
        <taxon>Bacteria</taxon>
        <taxon>Bacillati</taxon>
        <taxon>Actinomycetota</taxon>
        <taxon>Actinomycetes</taxon>
        <taxon>Micrococcales</taxon>
        <taxon>Dermabacteraceae</taxon>
        <taxon>Brachybacterium</taxon>
    </lineage>
</organism>
<keyword evidence="7" id="KW-0547">Nucleotide-binding</keyword>
<dbReference type="GO" id="GO:0009252">
    <property type="term" value="P:peptidoglycan biosynthetic process"/>
    <property type="evidence" value="ECO:0007669"/>
    <property type="project" value="UniProtKB-UniRule"/>
</dbReference>
<feature type="short sequence motif" description="Meso-diaminopimelate recognition motif" evidence="7">
    <location>
        <begin position="444"/>
        <end position="447"/>
    </location>
</feature>
<dbReference type="AlphaFoldDB" id="A0A1X6WZX2"/>
<feature type="modified residue" description="N6-carboxylysine" evidence="7">
    <location>
        <position position="253"/>
    </location>
</feature>
<feature type="binding site" evidence="7">
    <location>
        <position position="54"/>
    </location>
    <ligand>
        <name>UDP-N-acetyl-alpha-D-muramoyl-L-alanyl-D-glutamate</name>
        <dbReference type="ChEBI" id="CHEBI:83900"/>
    </ligand>
</feature>
<dbReference type="GO" id="GO:0071555">
    <property type="term" value="P:cell wall organization"/>
    <property type="evidence" value="ECO:0007669"/>
    <property type="project" value="UniProtKB-KW"/>
</dbReference>
<evidence type="ECO:0000259" key="12">
    <source>
        <dbReference type="Pfam" id="PF08245"/>
    </source>
</evidence>
<comment type="cofactor">
    <cofactor evidence="7">
        <name>Mg(2+)</name>
        <dbReference type="ChEBI" id="CHEBI:18420"/>
    </cofactor>
</comment>
<evidence type="ECO:0000256" key="8">
    <source>
        <dbReference type="RuleBase" id="RU004135"/>
    </source>
</evidence>
<keyword evidence="7" id="KW-0067">ATP-binding</keyword>
<comment type="PTM">
    <text evidence="7">Carboxylation is probably crucial for Mg(2+) binding and, consequently, for the gamma-phosphate positioning of ATP.</text>
</comment>
<keyword evidence="2 7" id="KW-0132">Cell division</keyword>
<dbReference type="InterPro" id="IPR035911">
    <property type="entry name" value="MurE/MurF_N"/>
</dbReference>
<feature type="domain" description="Mur ligase C-terminal" evidence="11">
    <location>
        <begin position="371"/>
        <end position="499"/>
    </location>
</feature>
<dbReference type="GO" id="GO:0005524">
    <property type="term" value="F:ATP binding"/>
    <property type="evidence" value="ECO:0007669"/>
    <property type="project" value="UniProtKB-UniRule"/>
</dbReference>
<dbReference type="PANTHER" id="PTHR23135:SF4">
    <property type="entry name" value="UDP-N-ACETYLMURAMOYL-L-ALANYL-D-GLUTAMATE--2,6-DIAMINOPIMELATE LIGASE MURE HOMOLOG, CHLOROPLASTIC"/>
    <property type="match status" value="1"/>
</dbReference>
<dbReference type="GO" id="GO:0008360">
    <property type="term" value="P:regulation of cell shape"/>
    <property type="evidence" value="ECO:0007669"/>
    <property type="project" value="UniProtKB-KW"/>
</dbReference>
<dbReference type="SUPFAM" id="SSF63418">
    <property type="entry name" value="MurE/MurF N-terminal domain"/>
    <property type="match status" value="1"/>
</dbReference>
<comment type="subcellular location">
    <subcellularLocation>
        <location evidence="7 8">Cytoplasm</location>
    </subcellularLocation>
</comment>
<keyword evidence="7" id="KW-0963">Cytoplasm</keyword>
<dbReference type="GO" id="GO:0051301">
    <property type="term" value="P:cell division"/>
    <property type="evidence" value="ECO:0007669"/>
    <property type="project" value="UniProtKB-KW"/>
</dbReference>
<evidence type="ECO:0000313" key="14">
    <source>
        <dbReference type="Proteomes" id="UP000195981"/>
    </source>
</evidence>
<feature type="binding site" evidence="7">
    <location>
        <begin position="444"/>
        <end position="447"/>
    </location>
    <ligand>
        <name>meso-2,6-diaminopimelate</name>
        <dbReference type="ChEBI" id="CHEBI:57791"/>
    </ligand>
</feature>
<dbReference type="InterPro" id="IPR013221">
    <property type="entry name" value="Mur_ligase_cen"/>
</dbReference>
<feature type="binding site" evidence="7">
    <location>
        <begin position="139"/>
        <end position="145"/>
    </location>
    <ligand>
        <name>ATP</name>
        <dbReference type="ChEBI" id="CHEBI:30616"/>
    </ligand>
</feature>
<keyword evidence="7 13" id="KW-0436">Ligase</keyword>
<evidence type="ECO:0000259" key="10">
    <source>
        <dbReference type="Pfam" id="PF01225"/>
    </source>
</evidence>
<dbReference type="Pfam" id="PF08245">
    <property type="entry name" value="Mur_ligase_M"/>
    <property type="match status" value="1"/>
</dbReference>
<evidence type="ECO:0000256" key="5">
    <source>
        <dbReference type="ARBA" id="ARBA00023306"/>
    </source>
</evidence>
<dbReference type="InterPro" id="IPR005761">
    <property type="entry name" value="UDP-N-AcMur-Glu-dNH2Pim_ligase"/>
</dbReference>
<comment type="similarity">
    <text evidence="1 7">Belongs to the MurCDEF family. MurE subfamily.</text>
</comment>
<evidence type="ECO:0000313" key="13">
    <source>
        <dbReference type="EMBL" id="SLM91622.1"/>
    </source>
</evidence>
<name>A0A1X6WZX2_9MICO</name>
<evidence type="ECO:0000256" key="2">
    <source>
        <dbReference type="ARBA" id="ARBA00022618"/>
    </source>
</evidence>
<keyword evidence="6 7" id="KW-0961">Cell wall biogenesis/degradation</keyword>
<proteinExistence type="inferred from homology"/>
<keyword evidence="7" id="KW-0460">Magnesium</keyword>
<dbReference type="InterPro" id="IPR036615">
    <property type="entry name" value="Mur_ligase_C_dom_sf"/>
</dbReference>
<feature type="binding site" evidence="7">
    <location>
        <position position="213"/>
    </location>
    <ligand>
        <name>UDP-N-acetyl-alpha-D-muramoyl-L-alanyl-D-glutamate</name>
        <dbReference type="ChEBI" id="CHEBI:83900"/>
    </ligand>
</feature>
<reference evidence="13 14" key="1">
    <citation type="submission" date="2017-02" db="EMBL/GenBank/DDBJ databases">
        <authorList>
            <person name="Peterson S.W."/>
        </authorList>
    </citation>
    <scope>NUCLEOTIDE SEQUENCE [LARGE SCALE GENOMIC DNA]</scope>
    <source>
        <strain evidence="13 14">CIP104813</strain>
    </source>
</reference>
<keyword evidence="14" id="KW-1185">Reference proteome</keyword>
<keyword evidence="3 7" id="KW-0133">Cell shape</keyword>
<evidence type="ECO:0000256" key="9">
    <source>
        <dbReference type="SAM" id="MobiDB-lite"/>
    </source>
</evidence>
<dbReference type="SUPFAM" id="SSF53244">
    <property type="entry name" value="MurD-like peptide ligases, peptide-binding domain"/>
    <property type="match status" value="1"/>
</dbReference>
<dbReference type="EC" id="6.3.2.13" evidence="7"/>
<evidence type="ECO:0000256" key="3">
    <source>
        <dbReference type="ARBA" id="ARBA00022960"/>
    </source>
</evidence>
<feature type="binding site" evidence="7">
    <location>
        <position position="497"/>
    </location>
    <ligand>
        <name>meso-2,6-diaminopimelate</name>
        <dbReference type="ChEBI" id="CHEBI:57791"/>
    </ligand>
</feature>
<dbReference type="SUPFAM" id="SSF53623">
    <property type="entry name" value="MurD-like peptide ligases, catalytic domain"/>
    <property type="match status" value="1"/>
</dbReference>
<keyword evidence="4 7" id="KW-0573">Peptidoglycan synthesis</keyword>
<feature type="binding site" evidence="7">
    <location>
        <position position="56"/>
    </location>
    <ligand>
        <name>UDP-N-acetyl-alpha-D-muramoyl-L-alanyl-D-glutamate</name>
        <dbReference type="ChEBI" id="CHEBI:83900"/>
    </ligand>
</feature>
<feature type="domain" description="Mur ligase central" evidence="12">
    <location>
        <begin position="137"/>
        <end position="348"/>
    </location>
</feature>
<feature type="binding site" evidence="7">
    <location>
        <position position="420"/>
    </location>
    <ligand>
        <name>meso-2,6-diaminopimelate</name>
        <dbReference type="ChEBI" id="CHEBI:57791"/>
    </ligand>
</feature>